<keyword evidence="6" id="KW-1185">Reference proteome</keyword>
<name>A0ABW3D8R6_9BACL</name>
<evidence type="ECO:0000256" key="3">
    <source>
        <dbReference type="ARBA" id="ARBA00023163"/>
    </source>
</evidence>
<keyword evidence="1" id="KW-0805">Transcription regulation</keyword>
<dbReference type="InterPro" id="IPR018060">
    <property type="entry name" value="HTH_AraC"/>
</dbReference>
<proteinExistence type="predicted"/>
<keyword evidence="3" id="KW-0804">Transcription</keyword>
<dbReference type="PRINTS" id="PR00032">
    <property type="entry name" value="HTHARAC"/>
</dbReference>
<comment type="caution">
    <text evidence="5">The sequence shown here is derived from an EMBL/GenBank/DDBJ whole genome shotgun (WGS) entry which is preliminary data.</text>
</comment>
<dbReference type="SUPFAM" id="SSF46689">
    <property type="entry name" value="Homeodomain-like"/>
    <property type="match status" value="1"/>
</dbReference>
<protein>
    <submittedName>
        <fullName evidence="5">AraC family transcriptional regulator</fullName>
    </submittedName>
</protein>
<dbReference type="Pfam" id="PF00165">
    <property type="entry name" value="HTH_AraC"/>
    <property type="match status" value="1"/>
</dbReference>
<evidence type="ECO:0000313" key="5">
    <source>
        <dbReference type="EMBL" id="MFD0868884.1"/>
    </source>
</evidence>
<sequence>MTSRNSGSIFLRGHEVVEIAEKLRYNNSQNFIRVFERINGTTPGEFRTSRAALKSHGSLAVEED</sequence>
<accession>A0ABW3D8R6</accession>
<organism evidence="5 6">
    <name type="scientific">Paenibacillus residui</name>
    <dbReference type="NCBI Taxonomy" id="629724"/>
    <lineage>
        <taxon>Bacteria</taxon>
        <taxon>Bacillati</taxon>
        <taxon>Bacillota</taxon>
        <taxon>Bacilli</taxon>
        <taxon>Bacillales</taxon>
        <taxon>Paenibacillaceae</taxon>
        <taxon>Paenibacillus</taxon>
    </lineage>
</organism>
<feature type="domain" description="HTH araC/xylS-type" evidence="4">
    <location>
        <begin position="1"/>
        <end position="49"/>
    </location>
</feature>
<dbReference type="Proteomes" id="UP001597120">
    <property type="component" value="Unassembled WGS sequence"/>
</dbReference>
<keyword evidence="2" id="KW-0238">DNA-binding</keyword>
<gene>
    <name evidence="5" type="ORF">ACFQ03_06960</name>
</gene>
<dbReference type="PROSITE" id="PS01124">
    <property type="entry name" value="HTH_ARAC_FAMILY_2"/>
    <property type="match status" value="1"/>
</dbReference>
<reference evidence="6" key="1">
    <citation type="journal article" date="2019" name="Int. J. Syst. Evol. Microbiol.">
        <title>The Global Catalogue of Microorganisms (GCM) 10K type strain sequencing project: providing services to taxonomists for standard genome sequencing and annotation.</title>
        <authorList>
            <consortium name="The Broad Institute Genomics Platform"/>
            <consortium name="The Broad Institute Genome Sequencing Center for Infectious Disease"/>
            <person name="Wu L."/>
            <person name="Ma J."/>
        </authorList>
    </citation>
    <scope>NUCLEOTIDE SEQUENCE [LARGE SCALE GENOMIC DNA]</scope>
    <source>
        <strain evidence="6">CCUG 57263</strain>
    </source>
</reference>
<evidence type="ECO:0000256" key="2">
    <source>
        <dbReference type="ARBA" id="ARBA00023125"/>
    </source>
</evidence>
<evidence type="ECO:0000256" key="1">
    <source>
        <dbReference type="ARBA" id="ARBA00023015"/>
    </source>
</evidence>
<dbReference type="EMBL" id="JBHTIU010000025">
    <property type="protein sequence ID" value="MFD0868884.1"/>
    <property type="molecule type" value="Genomic_DNA"/>
</dbReference>
<evidence type="ECO:0000259" key="4">
    <source>
        <dbReference type="PROSITE" id="PS01124"/>
    </source>
</evidence>
<dbReference type="Gene3D" id="1.10.10.60">
    <property type="entry name" value="Homeodomain-like"/>
    <property type="match status" value="1"/>
</dbReference>
<dbReference type="InterPro" id="IPR009057">
    <property type="entry name" value="Homeodomain-like_sf"/>
</dbReference>
<dbReference type="InterPro" id="IPR020449">
    <property type="entry name" value="Tscrpt_reg_AraC-type_HTH"/>
</dbReference>
<dbReference type="RefSeq" id="WP_379287055.1">
    <property type="nucleotide sequence ID" value="NZ_JBHTIU010000025.1"/>
</dbReference>
<evidence type="ECO:0000313" key="6">
    <source>
        <dbReference type="Proteomes" id="UP001597120"/>
    </source>
</evidence>